<proteinExistence type="predicted"/>
<feature type="non-terminal residue" evidence="1">
    <location>
        <position position="1"/>
    </location>
</feature>
<dbReference type="Gene3D" id="3.90.550.10">
    <property type="entry name" value="Spore Coat Polysaccharide Biosynthesis Protein SpsA, Chain A"/>
    <property type="match status" value="1"/>
</dbReference>
<protein>
    <submittedName>
        <fullName evidence="1">Glycosyl transferase, group 2 protein</fullName>
    </submittedName>
</protein>
<organism evidence="1 2">
    <name type="scientific">Pseudomonas syringae pv. maculicola</name>
    <dbReference type="NCBI Taxonomy" id="59511"/>
    <lineage>
        <taxon>Bacteria</taxon>
        <taxon>Pseudomonadati</taxon>
        <taxon>Pseudomonadota</taxon>
        <taxon>Gammaproteobacteria</taxon>
        <taxon>Pseudomonadales</taxon>
        <taxon>Pseudomonadaceae</taxon>
        <taxon>Pseudomonas</taxon>
    </lineage>
</organism>
<reference evidence="1 2" key="1">
    <citation type="submission" date="2018-08" db="EMBL/GenBank/DDBJ databases">
        <title>Recombination of ecologically and evolutionarily significant loci maintains genetic cohesion in the Pseudomonas syringae species complex.</title>
        <authorList>
            <person name="Dillon M."/>
            <person name="Thakur S."/>
            <person name="Almeida R.N.D."/>
            <person name="Weir B.S."/>
            <person name="Guttman D.S."/>
        </authorList>
    </citation>
    <scope>NUCLEOTIDE SEQUENCE [LARGE SCALE GENOMIC DNA]</scope>
    <source>
        <strain evidence="1 2">88_10</strain>
    </source>
</reference>
<dbReference type="Proteomes" id="UP000282378">
    <property type="component" value="Unassembled WGS sequence"/>
</dbReference>
<dbReference type="PANTHER" id="PTHR43179">
    <property type="entry name" value="RHAMNOSYLTRANSFERASE WBBL"/>
    <property type="match status" value="1"/>
</dbReference>
<dbReference type="EMBL" id="RBNL01002591">
    <property type="protein sequence ID" value="RML69139.1"/>
    <property type="molecule type" value="Genomic_DNA"/>
</dbReference>
<name>A0A3M2XZN5_PSEYM</name>
<comment type="caution">
    <text evidence="1">The sequence shown here is derived from an EMBL/GenBank/DDBJ whole genome shotgun (WGS) entry which is preliminary data.</text>
</comment>
<dbReference type="SUPFAM" id="SSF53448">
    <property type="entry name" value="Nucleotide-diphospho-sugar transferases"/>
    <property type="match status" value="1"/>
</dbReference>
<dbReference type="InterPro" id="IPR029044">
    <property type="entry name" value="Nucleotide-diphossugar_trans"/>
</dbReference>
<evidence type="ECO:0000313" key="1">
    <source>
        <dbReference type="EMBL" id="RML69139.1"/>
    </source>
</evidence>
<accession>A0A3M2XZN5</accession>
<dbReference type="GO" id="GO:0016740">
    <property type="term" value="F:transferase activity"/>
    <property type="evidence" value="ECO:0007669"/>
    <property type="project" value="UniProtKB-KW"/>
</dbReference>
<keyword evidence="1" id="KW-0808">Transferase</keyword>
<feature type="non-terminal residue" evidence="1">
    <location>
        <position position="83"/>
    </location>
</feature>
<gene>
    <name evidence="1" type="ORF">APX70_06981</name>
</gene>
<dbReference type="PANTHER" id="PTHR43179:SF7">
    <property type="entry name" value="RHAMNOSYLTRANSFERASE WBBL"/>
    <property type="match status" value="1"/>
</dbReference>
<sequence length="83" mass="8633">DGNVVGAGIILGLNGTAGAVTASAIAASVSYAQRLETDQNYSAVSGSCLMIRKSVYDQVQGLDEHLFPARFNDVDLCLKARSA</sequence>
<dbReference type="AlphaFoldDB" id="A0A3M2XZN5"/>
<evidence type="ECO:0000313" key="2">
    <source>
        <dbReference type="Proteomes" id="UP000282378"/>
    </source>
</evidence>